<dbReference type="InterPro" id="IPR013974">
    <property type="entry name" value="SAF"/>
</dbReference>
<dbReference type="SUPFAM" id="SSF51269">
    <property type="entry name" value="AFP III-like domain"/>
    <property type="match status" value="1"/>
</dbReference>
<dbReference type="STRING" id="339866.GCA_001418255_02814"/>
<organism evidence="2 3">
    <name type="scientific">Thiomonas bhubaneswarensis</name>
    <dbReference type="NCBI Taxonomy" id="339866"/>
    <lineage>
        <taxon>Bacteria</taxon>
        <taxon>Pseudomonadati</taxon>
        <taxon>Pseudomonadota</taxon>
        <taxon>Betaproteobacteria</taxon>
        <taxon>Burkholderiales</taxon>
        <taxon>Thiomonas</taxon>
    </lineage>
</organism>
<dbReference type="PANTHER" id="PTHR42966">
    <property type="entry name" value="N-ACETYLNEURAMINATE SYNTHASE"/>
    <property type="match status" value="1"/>
</dbReference>
<dbReference type="InterPro" id="IPR013132">
    <property type="entry name" value="PseI/NeuA/B-like_N"/>
</dbReference>
<dbReference type="GO" id="GO:0047444">
    <property type="term" value="F:N-acylneuraminate-9-phosphate synthase activity"/>
    <property type="evidence" value="ECO:0007669"/>
    <property type="project" value="TreeGrafter"/>
</dbReference>
<dbReference type="InterPro" id="IPR051690">
    <property type="entry name" value="PseI-like"/>
</dbReference>
<dbReference type="InterPro" id="IPR020007">
    <property type="entry name" value="NeuB/NeuA"/>
</dbReference>
<gene>
    <name evidence="2" type="ORF">Ga0061069_11228</name>
</gene>
<dbReference type="NCBIfam" id="TIGR03569">
    <property type="entry name" value="NeuB_NnaB"/>
    <property type="match status" value="1"/>
</dbReference>
<dbReference type="SMART" id="SM00858">
    <property type="entry name" value="SAF"/>
    <property type="match status" value="1"/>
</dbReference>
<dbReference type="CDD" id="cd11615">
    <property type="entry name" value="SAF_NeuB_like"/>
    <property type="match status" value="1"/>
</dbReference>
<dbReference type="Gene3D" id="3.20.20.70">
    <property type="entry name" value="Aldolase class I"/>
    <property type="match status" value="1"/>
</dbReference>
<sequence length="350" mass="37185">MNLTSAMPRDRVFLIAEAGVNHNGQLDLALQLVEAAREAGADAVKFQTFRAEDLALPGTATAAYQQGATGETDQFAMLRKLELSAEQHRIIAAHCERVGIEFMSTPFSEDAVDLLTSLGVRRLKLSSGEIVNRSLLTKAAATGLPLILSTGMATLAEVRQAVGWVRAAWAERGGDTPALTLLQCTSAYPAPDDALNLRAIATLRDETGLPTGYSDHSLGNVAALAAVALGACVIEKHITLDRALPGPDHKASSEPAEFAALARDIRRIEAMLGDGIKAPRPDEIDVLKVARRSVVLATALPAGTVLQREHLQLRRPASGIPAADLDNVIGRRLLADAAAGTVLQWAHLER</sequence>
<dbReference type="Proteomes" id="UP000183649">
    <property type="component" value="Unassembled WGS sequence"/>
</dbReference>
<reference evidence="3" key="1">
    <citation type="submission" date="2015-08" db="EMBL/GenBank/DDBJ databases">
        <authorList>
            <person name="Varghese N."/>
        </authorList>
    </citation>
    <scope>NUCLEOTIDE SEQUENCE [LARGE SCALE GENOMIC DNA]</scope>
    <source>
        <strain evidence="3">DSM 18181</strain>
    </source>
</reference>
<evidence type="ECO:0000313" key="2">
    <source>
        <dbReference type="EMBL" id="CUB00218.1"/>
    </source>
</evidence>
<proteinExistence type="predicted"/>
<dbReference type="SUPFAM" id="SSF51569">
    <property type="entry name" value="Aldolase"/>
    <property type="match status" value="1"/>
</dbReference>
<dbReference type="GO" id="GO:0016051">
    <property type="term" value="P:carbohydrate biosynthetic process"/>
    <property type="evidence" value="ECO:0007669"/>
    <property type="project" value="InterPro"/>
</dbReference>
<dbReference type="InterPro" id="IPR006190">
    <property type="entry name" value="SAF_AFP_Neu5Ac"/>
</dbReference>
<dbReference type="Gene3D" id="3.90.1210.10">
    <property type="entry name" value="Antifreeze-like/N-acetylneuraminic acid synthase C-terminal domain"/>
    <property type="match status" value="1"/>
</dbReference>
<feature type="domain" description="AFP-like" evidence="1">
    <location>
        <begin position="293"/>
        <end position="350"/>
    </location>
</feature>
<dbReference type="InterPro" id="IPR013785">
    <property type="entry name" value="Aldolase_TIM"/>
</dbReference>
<dbReference type="InterPro" id="IPR036732">
    <property type="entry name" value="AFP_Neu5c_C_sf"/>
</dbReference>
<dbReference type="AlphaFoldDB" id="A0A0K6IB14"/>
<dbReference type="InterPro" id="IPR057736">
    <property type="entry name" value="SAF_PseI/NeuA/NeuB"/>
</dbReference>
<dbReference type="PANTHER" id="PTHR42966:SF1">
    <property type="entry name" value="SIALIC ACID SYNTHASE"/>
    <property type="match status" value="1"/>
</dbReference>
<evidence type="ECO:0000313" key="3">
    <source>
        <dbReference type="Proteomes" id="UP000183649"/>
    </source>
</evidence>
<accession>A0A0K6IB14</accession>
<dbReference type="Pfam" id="PF03102">
    <property type="entry name" value="NeuB"/>
    <property type="match status" value="1"/>
</dbReference>
<dbReference type="PROSITE" id="PS50844">
    <property type="entry name" value="AFP_LIKE"/>
    <property type="match status" value="1"/>
</dbReference>
<evidence type="ECO:0000259" key="1">
    <source>
        <dbReference type="PROSITE" id="PS50844"/>
    </source>
</evidence>
<protein>
    <submittedName>
        <fullName evidence="2">N-acetylneuraminate synthase</fullName>
    </submittedName>
</protein>
<dbReference type="EMBL" id="CYHF01000012">
    <property type="protein sequence ID" value="CUB00218.1"/>
    <property type="molecule type" value="Genomic_DNA"/>
</dbReference>
<keyword evidence="3" id="KW-1185">Reference proteome</keyword>
<dbReference type="RefSeq" id="WP_245610071.1">
    <property type="nucleotide sequence ID" value="NZ_CYHF01000012.1"/>
</dbReference>
<dbReference type="Pfam" id="PF08666">
    <property type="entry name" value="SAF"/>
    <property type="match status" value="1"/>
</dbReference>
<name>A0A0K6IB14_9BURK</name>